<dbReference type="Pfam" id="PF00589">
    <property type="entry name" value="Phage_integrase"/>
    <property type="match status" value="1"/>
</dbReference>
<dbReference type="GO" id="GO:0006310">
    <property type="term" value="P:DNA recombination"/>
    <property type="evidence" value="ECO:0007669"/>
    <property type="project" value="UniProtKB-KW"/>
</dbReference>
<dbReference type="GO" id="GO:0015074">
    <property type="term" value="P:DNA integration"/>
    <property type="evidence" value="ECO:0007669"/>
    <property type="project" value="UniProtKB-KW"/>
</dbReference>
<keyword evidence="4" id="KW-0233">DNA recombination</keyword>
<dbReference type="InterPro" id="IPR013762">
    <property type="entry name" value="Integrase-like_cat_sf"/>
</dbReference>
<evidence type="ECO:0000256" key="4">
    <source>
        <dbReference type="ARBA" id="ARBA00023172"/>
    </source>
</evidence>
<evidence type="ECO:0000256" key="3">
    <source>
        <dbReference type="ARBA" id="ARBA00023125"/>
    </source>
</evidence>
<comment type="similarity">
    <text evidence="1">Belongs to the 'phage' integrase family.</text>
</comment>
<proteinExistence type="inferred from homology"/>
<dbReference type="Gene3D" id="1.10.443.10">
    <property type="entry name" value="Intergrase catalytic core"/>
    <property type="match status" value="1"/>
</dbReference>
<dbReference type="GO" id="GO:0003677">
    <property type="term" value="F:DNA binding"/>
    <property type="evidence" value="ECO:0007669"/>
    <property type="project" value="UniProtKB-KW"/>
</dbReference>
<dbReference type="AlphaFoldDB" id="A0A937ACX1"/>
<accession>A0A937ACX1</accession>
<gene>
    <name evidence="6" type="ORF">EU981_05130</name>
</gene>
<dbReference type="InterPro" id="IPR011010">
    <property type="entry name" value="DNA_brk_join_enz"/>
</dbReference>
<dbReference type="InterPro" id="IPR002104">
    <property type="entry name" value="Integrase_catalytic"/>
</dbReference>
<keyword evidence="3" id="KW-0238">DNA-binding</keyword>
<reference evidence="6" key="1">
    <citation type="submission" date="2019-02" db="EMBL/GenBank/DDBJ databases">
        <title>A novel Candidatus Liberibacter species associated with the New Zealand native fuchsia psyllid, Ctenarytaina fuchsiae.</title>
        <authorList>
            <person name="Thompson S.M."/>
            <person name="Jorgensen N."/>
            <person name="David C."/>
            <person name="Bulman S.R."/>
            <person name="Smith G.R."/>
        </authorList>
    </citation>
    <scope>NUCLEOTIDE SEQUENCE</scope>
    <source>
        <strain evidence="6">Oxford</strain>
    </source>
</reference>
<dbReference type="PANTHER" id="PTHR30349:SF41">
    <property type="entry name" value="INTEGRASE_RECOMBINASE PROTEIN MJ0367-RELATED"/>
    <property type="match status" value="1"/>
</dbReference>
<dbReference type="EMBL" id="SEOL01000016">
    <property type="protein sequence ID" value="MBL0849435.1"/>
    <property type="molecule type" value="Genomic_DNA"/>
</dbReference>
<evidence type="ECO:0000256" key="1">
    <source>
        <dbReference type="ARBA" id="ARBA00008857"/>
    </source>
</evidence>
<sequence>MNSVANAFLIAVVVVFKWAVSRGLVKSNPTTGVARQSWKTNGIHTWTVEQIEQFRKHFPIGTKERLALEMMLFLGLRRSDVIRVGAQHIKDGVMSIQTQKTGVHVHIPLSPALKACIDATPLGDEVFLTTSYGKTFLSPVSFSAWFKTQCKKAGLPPECGCHGLRKAGATILANSGASAYELMAMYGWSQSSMAEIYTKESDRKKLAVSTIDLLAKNI</sequence>
<dbReference type="SUPFAM" id="SSF56349">
    <property type="entry name" value="DNA breaking-rejoining enzymes"/>
    <property type="match status" value="1"/>
</dbReference>
<dbReference type="InterPro" id="IPR050090">
    <property type="entry name" value="Tyrosine_recombinase_XerCD"/>
</dbReference>
<protein>
    <submittedName>
        <fullName evidence="6">Integrase</fullName>
    </submittedName>
</protein>
<evidence type="ECO:0000256" key="2">
    <source>
        <dbReference type="ARBA" id="ARBA00022908"/>
    </source>
</evidence>
<feature type="domain" description="Tyr recombinase" evidence="5">
    <location>
        <begin position="41"/>
        <end position="211"/>
    </location>
</feature>
<keyword evidence="2" id="KW-0229">DNA integration</keyword>
<dbReference type="PROSITE" id="PS51898">
    <property type="entry name" value="TYR_RECOMBINASE"/>
    <property type="match status" value="1"/>
</dbReference>
<dbReference type="PANTHER" id="PTHR30349">
    <property type="entry name" value="PHAGE INTEGRASE-RELATED"/>
    <property type="match status" value="1"/>
</dbReference>
<evidence type="ECO:0000313" key="7">
    <source>
        <dbReference type="Proteomes" id="UP000736856"/>
    </source>
</evidence>
<evidence type="ECO:0000259" key="5">
    <source>
        <dbReference type="PROSITE" id="PS51898"/>
    </source>
</evidence>
<organism evidence="6 7">
    <name type="scientific">Candidatus Liberibacter ctenarytainae</name>
    <dbReference type="NCBI Taxonomy" id="2020335"/>
    <lineage>
        <taxon>Bacteria</taxon>
        <taxon>Pseudomonadati</taxon>
        <taxon>Pseudomonadota</taxon>
        <taxon>Alphaproteobacteria</taxon>
        <taxon>Hyphomicrobiales</taxon>
        <taxon>Rhizobiaceae</taxon>
        <taxon>Liberibacter</taxon>
    </lineage>
</organism>
<comment type="caution">
    <text evidence="6">The sequence shown here is derived from an EMBL/GenBank/DDBJ whole genome shotgun (WGS) entry which is preliminary data.</text>
</comment>
<dbReference type="Proteomes" id="UP000736856">
    <property type="component" value="Unassembled WGS sequence"/>
</dbReference>
<name>A0A937ACX1_9HYPH</name>
<evidence type="ECO:0000313" key="6">
    <source>
        <dbReference type="EMBL" id="MBL0849435.1"/>
    </source>
</evidence>